<proteinExistence type="predicted"/>
<name>A0AC34GYK4_9BILA</name>
<reference evidence="2" key="1">
    <citation type="submission" date="2022-11" db="UniProtKB">
        <authorList>
            <consortium name="WormBaseParasite"/>
        </authorList>
    </citation>
    <scope>IDENTIFICATION</scope>
</reference>
<accession>A0AC34GYK4</accession>
<protein>
    <submittedName>
        <fullName evidence="2">Uncharacterized protein</fullName>
    </submittedName>
</protein>
<dbReference type="WBParaSite" id="ES5_v2.g9697.t1">
    <property type="protein sequence ID" value="ES5_v2.g9697.t1"/>
    <property type="gene ID" value="ES5_v2.g9697"/>
</dbReference>
<organism evidence="1 2">
    <name type="scientific">Panagrolaimus sp. ES5</name>
    <dbReference type="NCBI Taxonomy" id="591445"/>
    <lineage>
        <taxon>Eukaryota</taxon>
        <taxon>Metazoa</taxon>
        <taxon>Ecdysozoa</taxon>
        <taxon>Nematoda</taxon>
        <taxon>Chromadorea</taxon>
        <taxon>Rhabditida</taxon>
        <taxon>Tylenchina</taxon>
        <taxon>Panagrolaimomorpha</taxon>
        <taxon>Panagrolaimoidea</taxon>
        <taxon>Panagrolaimidae</taxon>
        <taxon>Panagrolaimus</taxon>
    </lineage>
</organism>
<dbReference type="Proteomes" id="UP000887579">
    <property type="component" value="Unplaced"/>
</dbReference>
<evidence type="ECO:0000313" key="2">
    <source>
        <dbReference type="WBParaSite" id="ES5_v2.g9697.t1"/>
    </source>
</evidence>
<sequence length="71" mass="8240">MPRKAKVDESPHKRHHPETLSDTEIAEDEASQPAGKRRENDENRINGYSSDNDHGNQESKKVEKLVRRKYV</sequence>
<evidence type="ECO:0000313" key="1">
    <source>
        <dbReference type="Proteomes" id="UP000887579"/>
    </source>
</evidence>